<feature type="compositionally biased region" description="Polar residues" evidence="13">
    <location>
        <begin position="246"/>
        <end position="255"/>
    </location>
</feature>
<keyword evidence="12" id="KW-0175">Coiled coil</keyword>
<dbReference type="FunFam" id="3.30.60.60:FF:000001">
    <property type="entry name" value="Histone acetyltransferase"/>
    <property type="match status" value="1"/>
</dbReference>
<feature type="compositionally biased region" description="Polar residues" evidence="13">
    <location>
        <begin position="1076"/>
        <end position="1091"/>
    </location>
</feature>
<keyword evidence="8" id="KW-0156">Chromatin regulator</keyword>
<evidence type="ECO:0000256" key="9">
    <source>
        <dbReference type="ARBA" id="ARBA00022990"/>
    </source>
</evidence>
<feature type="compositionally biased region" description="Low complexity" evidence="13">
    <location>
        <begin position="1370"/>
        <end position="1383"/>
    </location>
</feature>
<evidence type="ECO:0000256" key="11">
    <source>
        <dbReference type="PIRSR" id="PIRSR602717-51"/>
    </source>
</evidence>
<dbReference type="PANTHER" id="PTHR10615:SF217">
    <property type="entry name" value="HISTONE ACETYLTRANSFERASE"/>
    <property type="match status" value="1"/>
</dbReference>
<dbReference type="Gene3D" id="1.10.10.10">
    <property type="entry name" value="Winged helix-like DNA-binding domain superfamily/Winged helix DNA-binding domain"/>
    <property type="match status" value="1"/>
</dbReference>
<feature type="region of interest" description="Disordered" evidence="13">
    <location>
        <begin position="1305"/>
        <end position="1481"/>
    </location>
</feature>
<keyword evidence="4" id="KW-0808">Transferase</keyword>
<evidence type="ECO:0000256" key="12">
    <source>
        <dbReference type="SAM" id="Coils"/>
    </source>
</evidence>
<evidence type="ECO:0000259" key="14">
    <source>
        <dbReference type="PROSITE" id="PS51726"/>
    </source>
</evidence>
<dbReference type="GO" id="GO:0005634">
    <property type="term" value="C:nucleus"/>
    <property type="evidence" value="ECO:0007669"/>
    <property type="project" value="UniProtKB-SubCell"/>
</dbReference>
<evidence type="ECO:0000256" key="13">
    <source>
        <dbReference type="SAM" id="MobiDB-lite"/>
    </source>
</evidence>
<dbReference type="Proteomes" id="UP000494206">
    <property type="component" value="Unassembled WGS sequence"/>
</dbReference>
<feature type="compositionally biased region" description="Polar residues" evidence="13">
    <location>
        <begin position="737"/>
        <end position="756"/>
    </location>
</feature>
<dbReference type="Gene3D" id="3.40.630.30">
    <property type="match status" value="1"/>
</dbReference>
<feature type="compositionally biased region" description="Low complexity" evidence="13">
    <location>
        <begin position="1472"/>
        <end position="1481"/>
    </location>
</feature>
<dbReference type="EC" id="2.3.1.48" evidence="3"/>
<dbReference type="InterPro" id="IPR040706">
    <property type="entry name" value="Zf-MYST"/>
</dbReference>
<keyword evidence="10" id="KW-0539">Nucleus</keyword>
<feature type="region of interest" description="Disordered" evidence="13">
    <location>
        <begin position="368"/>
        <end position="387"/>
    </location>
</feature>
<dbReference type="Gene3D" id="3.30.60.60">
    <property type="entry name" value="N-acetyl transferase-like"/>
    <property type="match status" value="1"/>
</dbReference>
<keyword evidence="9" id="KW-0007">Acetylation</keyword>
<evidence type="ECO:0000256" key="8">
    <source>
        <dbReference type="ARBA" id="ARBA00022853"/>
    </source>
</evidence>
<feature type="active site" description="Proton donor/acceptor" evidence="11">
    <location>
        <position position="613"/>
    </location>
</feature>
<evidence type="ECO:0000313" key="15">
    <source>
        <dbReference type="EMBL" id="CAB3398252.1"/>
    </source>
</evidence>
<evidence type="ECO:0000313" key="16">
    <source>
        <dbReference type="Proteomes" id="UP000494206"/>
    </source>
</evidence>
<feature type="compositionally biased region" description="Basic residues" evidence="13">
    <location>
        <begin position="939"/>
        <end position="961"/>
    </location>
</feature>
<feature type="compositionally biased region" description="Low complexity" evidence="13">
    <location>
        <begin position="64"/>
        <end position="92"/>
    </location>
</feature>
<dbReference type="PANTHER" id="PTHR10615">
    <property type="entry name" value="HISTONE ACETYLTRANSFERASE"/>
    <property type="match status" value="1"/>
</dbReference>
<dbReference type="FunFam" id="3.40.630.30:FF:000001">
    <property type="entry name" value="Histone acetyltransferase"/>
    <property type="match status" value="1"/>
</dbReference>
<feature type="region of interest" description="Disordered" evidence="13">
    <location>
        <begin position="769"/>
        <end position="989"/>
    </location>
</feature>
<gene>
    <name evidence="15" type="ORF">CBOVIS_LOCUS1543</name>
</gene>
<feature type="region of interest" description="Disordered" evidence="13">
    <location>
        <begin position="246"/>
        <end position="354"/>
    </location>
</feature>
<comment type="similarity">
    <text evidence="2">Belongs to the MYST (SAS/MOZ) family.</text>
</comment>
<feature type="compositionally biased region" description="Low complexity" evidence="13">
    <location>
        <begin position="1092"/>
        <end position="1107"/>
    </location>
</feature>
<dbReference type="InterPro" id="IPR050603">
    <property type="entry name" value="MYST_HAT"/>
</dbReference>
<feature type="compositionally biased region" description="Basic and acidic residues" evidence="13">
    <location>
        <begin position="840"/>
        <end position="871"/>
    </location>
</feature>
<reference evidence="15 16" key="1">
    <citation type="submission" date="2020-04" db="EMBL/GenBank/DDBJ databases">
        <authorList>
            <person name="Laetsch R D."/>
            <person name="Stevens L."/>
            <person name="Kumar S."/>
            <person name="Blaxter L. M."/>
        </authorList>
    </citation>
    <scope>NUCLEOTIDE SEQUENCE [LARGE SCALE GENOMIC DNA]</scope>
</reference>
<feature type="region of interest" description="Disordered" evidence="13">
    <location>
        <begin position="1"/>
        <end position="112"/>
    </location>
</feature>
<feature type="compositionally biased region" description="Polar residues" evidence="13">
    <location>
        <begin position="879"/>
        <end position="896"/>
    </location>
</feature>
<feature type="compositionally biased region" description="Polar residues" evidence="13">
    <location>
        <begin position="34"/>
        <end position="43"/>
    </location>
</feature>
<feature type="domain" description="MYST-type HAT" evidence="14">
    <location>
        <begin position="437"/>
        <end position="716"/>
    </location>
</feature>
<name>A0A8S1EC14_9PELO</name>
<feature type="compositionally biased region" description="Polar residues" evidence="13">
    <location>
        <begin position="1389"/>
        <end position="1411"/>
    </location>
</feature>
<dbReference type="PROSITE" id="PS51726">
    <property type="entry name" value="MYST_HAT"/>
    <property type="match status" value="1"/>
</dbReference>
<sequence length="1609" mass="178337">MGRKRSARGTDQNANSKVLIKQEVTIDDDEYGVDTNSQKTRMASSSSSRSRSRTRTRIPNTAEPRTSAPTTSIPSPITPSTSTPSVIVQSSSMPETSKNSKKGGKRGSRTETILKGLTDSLTTFYTPMAERRGTKQVLKVGGEVLYSSDEDDKQAVRRRIEEMRKKEHKKRKKKAETTQQPLSVDVDIELNSSSACSSSKSMNKLTDSLSPYFSAHSEKRRTVRKGEFLSLSGTRVYHKLGEFEQSDQSYASTSARESDSNSKSMSEKRRPNKTNDIGRVVGRRRTLNSCSAALFSTPDNDEKPIVQKRPRTPKEVFSPKVDRRNSASSRTPLLKSIKSEPVEGLSSDTEPAGASMAAAEVARQRKMKAKREKKSKRENGWQPENEAMENKENIVDDGSISINPDQRRMFEEVRRKVAEEIDRAESQASEYQEKADKEPRLPRAIRFGHYQIQTWYSSPYPMEYIHVPVLYMCDFCLKFVKTENNMIHHLRKCKAFHPPGTEIYRKDQLSVFEVDGNVEKTYCQNLCLLSKSFLDHKTLFYDVEPFLFYVVTTADSEGCHFVGYFSKEKYSMQKFNLSCIVTIPCYQKRGFGRFLIDFSFLLSRKEQMPGTPERPLSDLGRISYASYWRTALFEWIHQNVSLENMSRLSITDISKGTGISPYDIAEVFDSLGWFSTNSNGDNTLVIDFDMISAHWEKVTKDTSRIWIDEKCLKWTPKAFSPSKDNFRSPIRSPITPKKNTPSCSKNGGAATSTPSGVSLAAVGSTIKTGCGVTNRRRPPVGRNLSQKFSTENEPTTSGIEASKKKHEIENSTESETETSDDEHLFTKKDRRNRTRRKGCKEKTQRRPKKRDDSPDSEKRTNRRKSDNHRTAGSEFDVTLPSTSSITYRKPSTNHSGSKGRKNHRGKLMYEEDDDEKSTTSLASSSDSEFDLDEFETAQKGRKGKPQKGKVHPTQKQKRPPSKKGLTNGNTNGTTPTQKHLIPNGSPMSLKGSKILTAKLVNESAAMGVEDFVVRNAGPSNQSDRMLTPRNGDEAPQPPASDPNMGACPDASSATVTSDSNDESEASDVEIQREQSVDVNRPTQQNLAQDQQPATPMSSASDDSAATSRVPTPQPTGDVMVNMGFVSEDDEVMFGRHSAEIEGPPPLDLEVQNAQAPPPIDPPAVLEPDSSEEAPPMLAVQQMPTAEPHHPTMEESVFRDGYSTGDDDVPPQLSPNLGKTEQDELSEKEKILEAMDRPPMAPVAAGPAIDEEEKFYHQQLSANSHTVHMNANGIGSVGQPGSLGQPNSACPPNMMTPQHCYEPGSIQQATPGSAGVPSCGQMYNPNQTTPEQQIQQQNFMSPNIQPMPSSVSSVQSGHNNSMEMAGPSSMQQPQQQQQLTPQGPFGHEMMSQTTQQQSANDNGPAPQDSQMQHMPHCPPNPFSSPVNQMPPQQPPPSQQMNCNLPTSSAAASTSTTNHRNSENKKRQQHQNHRQAAASSAQDRMNFQMQQQMQHQMQFGHLGGYPPYPYSGYPMEMYAGWQGWQGAMFPQYYHGMGGPAAAMRMPPNMGAAAAVATTGAPGAWARYPNGTPAVNGQNAAANQFPHNAQSAFPQIPADISFYSNPFYMPKQ</sequence>
<feature type="compositionally biased region" description="Low complexity" evidence="13">
    <location>
        <begin position="964"/>
        <end position="976"/>
    </location>
</feature>
<dbReference type="GO" id="GO:0010484">
    <property type="term" value="F:histone H3 acetyltransferase activity"/>
    <property type="evidence" value="ECO:0007669"/>
    <property type="project" value="TreeGrafter"/>
</dbReference>
<dbReference type="SUPFAM" id="SSF55729">
    <property type="entry name" value="Acyl-CoA N-acyltransferases (Nat)"/>
    <property type="match status" value="1"/>
</dbReference>
<keyword evidence="5" id="KW-0479">Metal-binding</keyword>
<evidence type="ECO:0000256" key="5">
    <source>
        <dbReference type="ARBA" id="ARBA00022723"/>
    </source>
</evidence>
<evidence type="ECO:0000256" key="7">
    <source>
        <dbReference type="ARBA" id="ARBA00022833"/>
    </source>
</evidence>
<feature type="coiled-coil region" evidence="12">
    <location>
        <begin position="146"/>
        <end position="180"/>
    </location>
</feature>
<evidence type="ECO:0000256" key="10">
    <source>
        <dbReference type="ARBA" id="ARBA00023242"/>
    </source>
</evidence>
<organism evidence="15 16">
    <name type="scientific">Caenorhabditis bovis</name>
    <dbReference type="NCBI Taxonomy" id="2654633"/>
    <lineage>
        <taxon>Eukaryota</taxon>
        <taxon>Metazoa</taxon>
        <taxon>Ecdysozoa</taxon>
        <taxon>Nematoda</taxon>
        <taxon>Chromadorea</taxon>
        <taxon>Rhabditida</taxon>
        <taxon>Rhabditina</taxon>
        <taxon>Rhabditomorpha</taxon>
        <taxon>Rhabditoidea</taxon>
        <taxon>Rhabditidae</taxon>
        <taxon>Peloderinae</taxon>
        <taxon>Caenorhabditis</taxon>
    </lineage>
</organism>
<feature type="compositionally biased region" description="Basic residues" evidence="13">
    <location>
        <begin position="828"/>
        <end position="839"/>
    </location>
</feature>
<feature type="region of interest" description="Disordered" evidence="13">
    <location>
        <begin position="1137"/>
        <end position="1172"/>
    </location>
</feature>
<feature type="region of interest" description="Disordered" evidence="13">
    <location>
        <begin position="1195"/>
        <end position="1221"/>
    </location>
</feature>
<dbReference type="InterPro" id="IPR036388">
    <property type="entry name" value="WH-like_DNA-bd_sf"/>
</dbReference>
<comment type="subcellular location">
    <subcellularLocation>
        <location evidence="1">Nucleus</location>
    </subcellularLocation>
</comment>
<feature type="compositionally biased region" description="Polar residues" evidence="13">
    <location>
        <begin position="783"/>
        <end position="799"/>
    </location>
</feature>
<feature type="compositionally biased region" description="Basic and acidic residues" evidence="13">
    <location>
        <begin position="256"/>
        <end position="269"/>
    </location>
</feature>
<dbReference type="InterPro" id="IPR016181">
    <property type="entry name" value="Acyl_CoA_acyltransferase"/>
</dbReference>
<feature type="coiled-coil region" evidence="12">
    <location>
        <begin position="407"/>
        <end position="434"/>
    </location>
</feature>
<dbReference type="Pfam" id="PF17772">
    <property type="entry name" value="zf-MYST"/>
    <property type="match status" value="1"/>
</dbReference>
<comment type="caution">
    <text evidence="15">The sequence shown here is derived from an EMBL/GenBank/DDBJ whole genome shotgun (WGS) entry which is preliminary data.</text>
</comment>
<feature type="compositionally biased region" description="Basic residues" evidence="13">
    <location>
        <begin position="897"/>
        <end position="906"/>
    </location>
</feature>
<dbReference type="EMBL" id="CADEPM010000001">
    <property type="protein sequence ID" value="CAB3398252.1"/>
    <property type="molecule type" value="Genomic_DNA"/>
</dbReference>
<feature type="compositionally biased region" description="Low complexity" evidence="13">
    <location>
        <begin position="1345"/>
        <end position="1355"/>
    </location>
</feature>
<evidence type="ECO:0000256" key="1">
    <source>
        <dbReference type="ARBA" id="ARBA00004123"/>
    </source>
</evidence>
<dbReference type="GO" id="GO:0003712">
    <property type="term" value="F:transcription coregulator activity"/>
    <property type="evidence" value="ECO:0007669"/>
    <property type="project" value="TreeGrafter"/>
</dbReference>
<dbReference type="GO" id="GO:0008270">
    <property type="term" value="F:zinc ion binding"/>
    <property type="evidence" value="ECO:0007669"/>
    <property type="project" value="UniProtKB-KW"/>
</dbReference>
<keyword evidence="6" id="KW-0863">Zinc-finger</keyword>
<evidence type="ECO:0000256" key="3">
    <source>
        <dbReference type="ARBA" id="ARBA00013184"/>
    </source>
</evidence>
<keyword evidence="16" id="KW-1185">Reference proteome</keyword>
<dbReference type="GO" id="GO:0040029">
    <property type="term" value="P:epigenetic regulation of gene expression"/>
    <property type="evidence" value="ECO:0007669"/>
    <property type="project" value="UniProtKB-ARBA"/>
</dbReference>
<feature type="compositionally biased region" description="Low complexity" evidence="13">
    <location>
        <begin position="1445"/>
        <end position="1455"/>
    </location>
</feature>
<feature type="compositionally biased region" description="Low complexity" evidence="13">
    <location>
        <begin position="1323"/>
        <end position="1337"/>
    </location>
</feature>
<feature type="compositionally biased region" description="Acidic residues" evidence="13">
    <location>
        <begin position="810"/>
        <end position="820"/>
    </location>
</feature>
<protein>
    <recommendedName>
        <fullName evidence="3">histone acetyltransferase</fullName>
        <ecNumber evidence="3">2.3.1.48</ecNumber>
    </recommendedName>
</protein>
<evidence type="ECO:0000256" key="6">
    <source>
        <dbReference type="ARBA" id="ARBA00022771"/>
    </source>
</evidence>
<dbReference type="GO" id="GO:0006357">
    <property type="term" value="P:regulation of transcription by RNA polymerase II"/>
    <property type="evidence" value="ECO:0007669"/>
    <property type="project" value="TreeGrafter"/>
</dbReference>
<dbReference type="OrthoDB" id="787137at2759"/>
<dbReference type="GO" id="GO:0003682">
    <property type="term" value="F:chromatin binding"/>
    <property type="evidence" value="ECO:0007669"/>
    <property type="project" value="TreeGrafter"/>
</dbReference>
<evidence type="ECO:0000256" key="2">
    <source>
        <dbReference type="ARBA" id="ARBA00010107"/>
    </source>
</evidence>
<dbReference type="InterPro" id="IPR002717">
    <property type="entry name" value="HAT_MYST-type"/>
</dbReference>
<dbReference type="GO" id="GO:0070776">
    <property type="term" value="C:MOZ/MORF histone acetyltransferase complex"/>
    <property type="evidence" value="ECO:0007669"/>
    <property type="project" value="TreeGrafter"/>
</dbReference>
<evidence type="ECO:0000256" key="4">
    <source>
        <dbReference type="ARBA" id="ARBA00022679"/>
    </source>
</evidence>
<accession>A0A8S1EC14</accession>
<keyword evidence="7" id="KW-0862">Zinc</keyword>
<feature type="region of interest" description="Disordered" evidence="13">
    <location>
        <begin position="723"/>
        <end position="756"/>
    </location>
</feature>
<dbReference type="Pfam" id="PF01853">
    <property type="entry name" value="MOZ_SAS"/>
    <property type="match status" value="1"/>
</dbReference>
<proteinExistence type="inferred from homology"/>
<feature type="region of interest" description="Disordered" evidence="13">
    <location>
        <begin position="1012"/>
        <end position="1120"/>
    </location>
</feature>